<name>A0A914AF70_PATMI</name>
<feature type="domain" description="ZU5" evidence="1">
    <location>
        <begin position="93"/>
        <end position="230"/>
    </location>
</feature>
<dbReference type="GeneID" id="119732862"/>
<dbReference type="InterPro" id="IPR000906">
    <property type="entry name" value="ZU5_dom"/>
</dbReference>
<dbReference type="Pfam" id="PF00791">
    <property type="entry name" value="ZU5"/>
    <property type="match status" value="1"/>
</dbReference>
<protein>
    <recommendedName>
        <fullName evidence="1">ZU5 domain-containing protein</fullName>
    </recommendedName>
</protein>
<dbReference type="GO" id="GO:0016020">
    <property type="term" value="C:membrane"/>
    <property type="evidence" value="ECO:0007669"/>
    <property type="project" value="InterPro"/>
</dbReference>
<evidence type="ECO:0000313" key="2">
    <source>
        <dbReference type="EnsemblMetazoa" id="XP_038062392.1"/>
    </source>
</evidence>
<accession>A0A914AF70</accession>
<sequence>MVRHVLLRHVMRSKGCGADASVKWARHRFFTTGSSLLEASQLPAMLFEHTSQDTKVQRSQKPNHLQLVLDEVNKLTEKLPESEQLDSRLQLPYIAVGYFDEKGGSLSLDEYGVHLTIPRGALAPGSPQQVYIYVDPTAPPPNDAVELTEVALSQCVKCGPKGLLFAESVVLSFPHHAVLIGQRCDKLVVRKRDEDSQDGQWEDGNPALVTEKMVTVLIDRFLENVLVGKLTPGSGKRLKVGAFGCRLDPGCRQYAFRVHIWNDDKDIEEVRIFYR</sequence>
<keyword evidence="3" id="KW-1185">Reference proteome</keyword>
<proteinExistence type="predicted"/>
<reference evidence="2" key="1">
    <citation type="submission" date="2022-11" db="UniProtKB">
        <authorList>
            <consortium name="EnsemblMetazoa"/>
        </authorList>
    </citation>
    <scope>IDENTIFICATION</scope>
</reference>
<dbReference type="OMA" id="CANEKTD"/>
<dbReference type="AlphaFoldDB" id="A0A914AF70"/>
<dbReference type="OrthoDB" id="5973910at2759"/>
<organism evidence="2 3">
    <name type="scientific">Patiria miniata</name>
    <name type="common">Bat star</name>
    <name type="synonym">Asterina miniata</name>
    <dbReference type="NCBI Taxonomy" id="46514"/>
    <lineage>
        <taxon>Eukaryota</taxon>
        <taxon>Metazoa</taxon>
        <taxon>Echinodermata</taxon>
        <taxon>Eleutherozoa</taxon>
        <taxon>Asterozoa</taxon>
        <taxon>Asteroidea</taxon>
        <taxon>Valvatacea</taxon>
        <taxon>Valvatida</taxon>
        <taxon>Asterinidae</taxon>
        <taxon>Patiria</taxon>
    </lineage>
</organism>
<dbReference type="GO" id="GO:0005042">
    <property type="term" value="F:netrin receptor activity"/>
    <property type="evidence" value="ECO:0007669"/>
    <property type="project" value="InterPro"/>
</dbReference>
<evidence type="ECO:0000313" key="3">
    <source>
        <dbReference type="Proteomes" id="UP000887568"/>
    </source>
</evidence>
<evidence type="ECO:0000259" key="1">
    <source>
        <dbReference type="PROSITE" id="PS51145"/>
    </source>
</evidence>
<dbReference type="PANTHER" id="PTHR12582">
    <property type="entry name" value="NETRIN RECEPTOR UNC5"/>
    <property type="match status" value="1"/>
</dbReference>
<dbReference type="PROSITE" id="PS51145">
    <property type="entry name" value="ZU5"/>
    <property type="match status" value="1"/>
</dbReference>
<dbReference type="PANTHER" id="PTHR12582:SF47">
    <property type="entry name" value="NETRIN RECEPTOR UNC-5"/>
    <property type="match status" value="1"/>
</dbReference>
<dbReference type="InterPro" id="IPR037936">
    <property type="entry name" value="UNC5A-D"/>
</dbReference>
<dbReference type="RefSeq" id="XP_038062392.1">
    <property type="nucleotide sequence ID" value="XM_038206464.1"/>
</dbReference>
<dbReference type="SMART" id="SM00218">
    <property type="entry name" value="ZU5"/>
    <property type="match status" value="1"/>
</dbReference>
<dbReference type="Proteomes" id="UP000887568">
    <property type="component" value="Unplaced"/>
</dbReference>
<dbReference type="EnsemblMetazoa" id="XM_038206464.1">
    <property type="protein sequence ID" value="XP_038062392.1"/>
    <property type="gene ID" value="LOC119732862"/>
</dbReference>
<dbReference type="Gene3D" id="2.60.220.30">
    <property type="match status" value="1"/>
</dbReference>